<evidence type="ECO:0000313" key="12">
    <source>
        <dbReference type="EMBL" id="MBW4549472.1"/>
    </source>
</evidence>
<evidence type="ECO:0000259" key="11">
    <source>
        <dbReference type="PROSITE" id="PS50011"/>
    </source>
</evidence>
<evidence type="ECO:0000256" key="10">
    <source>
        <dbReference type="SAM" id="Phobius"/>
    </source>
</evidence>
<evidence type="ECO:0000256" key="4">
    <source>
        <dbReference type="ARBA" id="ARBA00022741"/>
    </source>
</evidence>
<organism evidence="12 13">
    <name type="scientific">Symplocastrum torsivum CPER-KK1</name>
    <dbReference type="NCBI Taxonomy" id="450513"/>
    <lineage>
        <taxon>Bacteria</taxon>
        <taxon>Bacillati</taxon>
        <taxon>Cyanobacteriota</taxon>
        <taxon>Cyanophyceae</taxon>
        <taxon>Oscillatoriophycideae</taxon>
        <taxon>Oscillatoriales</taxon>
        <taxon>Microcoleaceae</taxon>
        <taxon>Symplocastrum</taxon>
    </lineage>
</organism>
<dbReference type="SUPFAM" id="SSF56112">
    <property type="entry name" value="Protein kinase-like (PK-like)"/>
    <property type="match status" value="1"/>
</dbReference>
<evidence type="ECO:0000256" key="6">
    <source>
        <dbReference type="ARBA" id="ARBA00022840"/>
    </source>
</evidence>
<dbReference type="Gene3D" id="3.30.200.20">
    <property type="entry name" value="Phosphorylase Kinase, domain 1"/>
    <property type="match status" value="1"/>
</dbReference>
<dbReference type="EMBL" id="JAHHIF010000103">
    <property type="protein sequence ID" value="MBW4549472.1"/>
    <property type="molecule type" value="Genomic_DNA"/>
</dbReference>
<evidence type="ECO:0000256" key="3">
    <source>
        <dbReference type="ARBA" id="ARBA00022679"/>
    </source>
</evidence>
<keyword evidence="5 12" id="KW-0418">Kinase</keyword>
<keyword evidence="10" id="KW-1133">Transmembrane helix</keyword>
<dbReference type="CDD" id="cd14014">
    <property type="entry name" value="STKc_PknB_like"/>
    <property type="match status" value="1"/>
</dbReference>
<proteinExistence type="predicted"/>
<protein>
    <recommendedName>
        <fullName evidence="1">non-specific serine/threonine protein kinase</fullName>
        <ecNumber evidence="1">2.7.11.1</ecNumber>
    </recommendedName>
</protein>
<keyword evidence="3" id="KW-0808">Transferase</keyword>
<feature type="compositionally biased region" description="Low complexity" evidence="9">
    <location>
        <begin position="332"/>
        <end position="346"/>
    </location>
</feature>
<gene>
    <name evidence="12" type="ORF">KME25_34510</name>
</gene>
<keyword evidence="2" id="KW-0723">Serine/threonine-protein kinase</keyword>
<feature type="transmembrane region" description="Helical" evidence="10">
    <location>
        <begin position="439"/>
        <end position="467"/>
    </location>
</feature>
<dbReference type="Pfam" id="PF00069">
    <property type="entry name" value="Pkinase"/>
    <property type="match status" value="1"/>
</dbReference>
<feature type="domain" description="Protein kinase" evidence="11">
    <location>
        <begin position="47"/>
        <end position="329"/>
    </location>
</feature>
<dbReference type="AlphaFoldDB" id="A0A951PT52"/>
<keyword evidence="10" id="KW-0812">Transmembrane</keyword>
<dbReference type="PANTHER" id="PTHR24363">
    <property type="entry name" value="SERINE/THREONINE PROTEIN KINASE"/>
    <property type="match status" value="1"/>
</dbReference>
<dbReference type="GO" id="GO:0004674">
    <property type="term" value="F:protein serine/threonine kinase activity"/>
    <property type="evidence" value="ECO:0007669"/>
    <property type="project" value="UniProtKB-KW"/>
</dbReference>
<comment type="caution">
    <text evidence="12">The sequence shown here is derived from an EMBL/GenBank/DDBJ whole genome shotgun (WGS) entry which is preliminary data.</text>
</comment>
<evidence type="ECO:0000256" key="2">
    <source>
        <dbReference type="ARBA" id="ARBA00022527"/>
    </source>
</evidence>
<dbReference type="PANTHER" id="PTHR24363:SF0">
    <property type="entry name" value="SERINE_THREONINE KINASE LIKE DOMAIN CONTAINING 1"/>
    <property type="match status" value="1"/>
</dbReference>
<evidence type="ECO:0000256" key="7">
    <source>
        <dbReference type="ARBA" id="ARBA00047899"/>
    </source>
</evidence>
<feature type="region of interest" description="Disordered" evidence="9">
    <location>
        <begin position="322"/>
        <end position="349"/>
    </location>
</feature>
<comment type="catalytic activity">
    <reaction evidence="8">
        <text>L-seryl-[protein] + ATP = O-phospho-L-seryl-[protein] + ADP + H(+)</text>
        <dbReference type="Rhea" id="RHEA:17989"/>
        <dbReference type="Rhea" id="RHEA-COMP:9863"/>
        <dbReference type="Rhea" id="RHEA-COMP:11604"/>
        <dbReference type="ChEBI" id="CHEBI:15378"/>
        <dbReference type="ChEBI" id="CHEBI:29999"/>
        <dbReference type="ChEBI" id="CHEBI:30616"/>
        <dbReference type="ChEBI" id="CHEBI:83421"/>
        <dbReference type="ChEBI" id="CHEBI:456216"/>
        <dbReference type="EC" id="2.7.11.1"/>
    </reaction>
</comment>
<dbReference type="PROSITE" id="PS50011">
    <property type="entry name" value="PROTEIN_KINASE_DOM"/>
    <property type="match status" value="1"/>
</dbReference>
<dbReference type="InterPro" id="IPR000719">
    <property type="entry name" value="Prot_kinase_dom"/>
</dbReference>
<evidence type="ECO:0000256" key="5">
    <source>
        <dbReference type="ARBA" id="ARBA00022777"/>
    </source>
</evidence>
<feature type="transmembrane region" description="Helical" evidence="10">
    <location>
        <begin position="393"/>
        <end position="418"/>
    </location>
</feature>
<dbReference type="InterPro" id="IPR011009">
    <property type="entry name" value="Kinase-like_dom_sf"/>
</dbReference>
<evidence type="ECO:0000256" key="9">
    <source>
        <dbReference type="SAM" id="MobiDB-lite"/>
    </source>
</evidence>
<dbReference type="EC" id="2.7.11.1" evidence="1"/>
<sequence length="481" mass="53457">MNLVSCTSCGQENPGGARFCSGCGVSLLTQNANHNGLTPGTWLRDRYIIRRPLGQGGFSRTYSAEDTGRFNELVTLKELTPTNQGTYALQKAEELFQREAAMLHKLQHPQIPRFWEFFRQEKRLFLVQDYIEGKTYHSLLEERIAQGQTFSEAEIIKLLQQLLPVLSYLHSLGVIHRDISPDNIICRNQDKLPVLIDLGGVTQISQKVATAVASSQNSTPSIGGTRLGKIGYAPDEQLRLGIAAPHSDLYALGVTALVLMTGKPPQQLIDLETMQWDWETYVRLSPFLTGIFKRMLATQPVERFQSADELLQQLETRSSVAPTQLHPRFTQNDPPANYTPATPTNNSGSGNIFDASVTVPKEIQGWNWGAFFLPGFWCIPNRVWIGLLAWTDFSLITVLFTFGMTWPIMAVILGVKGNEWAWKSRRWQSVKDFKRHQRMWAIAGFFIAAAILLIASLVVLGILALGVSSMGGMGGMGGSGD</sequence>
<evidence type="ECO:0000313" key="13">
    <source>
        <dbReference type="Proteomes" id="UP000753908"/>
    </source>
</evidence>
<keyword evidence="6" id="KW-0067">ATP-binding</keyword>
<evidence type="ECO:0000256" key="8">
    <source>
        <dbReference type="ARBA" id="ARBA00048679"/>
    </source>
</evidence>
<keyword evidence="10" id="KW-0472">Membrane</keyword>
<evidence type="ECO:0000256" key="1">
    <source>
        <dbReference type="ARBA" id="ARBA00012513"/>
    </source>
</evidence>
<keyword evidence="4" id="KW-0547">Nucleotide-binding</keyword>
<comment type="catalytic activity">
    <reaction evidence="7">
        <text>L-threonyl-[protein] + ATP = O-phospho-L-threonyl-[protein] + ADP + H(+)</text>
        <dbReference type="Rhea" id="RHEA:46608"/>
        <dbReference type="Rhea" id="RHEA-COMP:11060"/>
        <dbReference type="Rhea" id="RHEA-COMP:11605"/>
        <dbReference type="ChEBI" id="CHEBI:15378"/>
        <dbReference type="ChEBI" id="CHEBI:30013"/>
        <dbReference type="ChEBI" id="CHEBI:30616"/>
        <dbReference type="ChEBI" id="CHEBI:61977"/>
        <dbReference type="ChEBI" id="CHEBI:456216"/>
        <dbReference type="EC" id="2.7.11.1"/>
    </reaction>
</comment>
<reference evidence="12" key="2">
    <citation type="journal article" date="2022" name="Microbiol. Resour. Announc.">
        <title>Metagenome Sequencing to Explore Phylogenomics of Terrestrial Cyanobacteria.</title>
        <authorList>
            <person name="Ward R.D."/>
            <person name="Stajich J.E."/>
            <person name="Johansen J.R."/>
            <person name="Huntemann M."/>
            <person name="Clum A."/>
            <person name="Foster B."/>
            <person name="Foster B."/>
            <person name="Roux S."/>
            <person name="Palaniappan K."/>
            <person name="Varghese N."/>
            <person name="Mukherjee S."/>
            <person name="Reddy T.B.K."/>
            <person name="Daum C."/>
            <person name="Copeland A."/>
            <person name="Chen I.A."/>
            <person name="Ivanova N.N."/>
            <person name="Kyrpides N.C."/>
            <person name="Shapiro N."/>
            <person name="Eloe-Fadrosh E.A."/>
            <person name="Pietrasiak N."/>
        </authorList>
    </citation>
    <scope>NUCLEOTIDE SEQUENCE</scope>
    <source>
        <strain evidence="12">CPER-KK1</strain>
    </source>
</reference>
<accession>A0A951PT52</accession>
<reference evidence="12" key="1">
    <citation type="submission" date="2021-05" db="EMBL/GenBank/DDBJ databases">
        <authorList>
            <person name="Pietrasiak N."/>
            <person name="Ward R."/>
            <person name="Stajich J.E."/>
            <person name="Kurbessoian T."/>
        </authorList>
    </citation>
    <scope>NUCLEOTIDE SEQUENCE</scope>
    <source>
        <strain evidence="12">CPER-KK1</strain>
    </source>
</reference>
<name>A0A951PT52_9CYAN</name>
<dbReference type="Proteomes" id="UP000753908">
    <property type="component" value="Unassembled WGS sequence"/>
</dbReference>
<dbReference type="Gene3D" id="1.10.510.10">
    <property type="entry name" value="Transferase(Phosphotransferase) domain 1"/>
    <property type="match status" value="1"/>
</dbReference>
<dbReference type="GO" id="GO:0005524">
    <property type="term" value="F:ATP binding"/>
    <property type="evidence" value="ECO:0007669"/>
    <property type="project" value="UniProtKB-KW"/>
</dbReference>